<dbReference type="PANTHER" id="PTHR13018">
    <property type="entry name" value="PROBABLE MEMBRANE PROTEIN DUF221-RELATED"/>
    <property type="match status" value="1"/>
</dbReference>
<feature type="transmembrane region" description="Helical" evidence="2">
    <location>
        <begin position="74"/>
        <end position="94"/>
    </location>
</feature>
<feature type="region of interest" description="Disordered" evidence="1">
    <location>
        <begin position="544"/>
        <end position="570"/>
    </location>
</feature>
<dbReference type="Pfam" id="PF14703">
    <property type="entry name" value="PHM7_cyt"/>
    <property type="match status" value="1"/>
</dbReference>
<dbReference type="OrthoDB" id="1076608at2759"/>
<protein>
    <submittedName>
        <fullName evidence="5">Late exocytosis, associated with Golgi transport-domain-containing protein</fullName>
    </submittedName>
</protein>
<name>A0A8H7ZQ76_9FUNG</name>
<feature type="domain" description="CSC1/OSCA1-like N-terminal transmembrane" evidence="3">
    <location>
        <begin position="21"/>
        <end position="130"/>
    </location>
</feature>
<feature type="domain" description="CSC1/OSCA1-like cytosolic" evidence="4">
    <location>
        <begin position="220"/>
        <end position="454"/>
    </location>
</feature>
<comment type="caution">
    <text evidence="5">The sequence shown here is derived from an EMBL/GenBank/DDBJ whole genome shotgun (WGS) entry which is preliminary data.</text>
</comment>
<feature type="non-terminal residue" evidence="5">
    <location>
        <position position="570"/>
    </location>
</feature>
<reference evidence="5 6" key="1">
    <citation type="journal article" name="Sci. Rep.">
        <title>Genome-scale phylogenetic analyses confirm Olpidium as the closest living zoosporic fungus to the non-flagellated, terrestrial fungi.</title>
        <authorList>
            <person name="Chang Y."/>
            <person name="Rochon D."/>
            <person name="Sekimoto S."/>
            <person name="Wang Y."/>
            <person name="Chovatia M."/>
            <person name="Sandor L."/>
            <person name="Salamov A."/>
            <person name="Grigoriev I.V."/>
            <person name="Stajich J.E."/>
            <person name="Spatafora J.W."/>
        </authorList>
    </citation>
    <scope>NUCLEOTIDE SEQUENCE [LARGE SCALE GENOMIC DNA]</scope>
    <source>
        <strain evidence="5">S191</strain>
    </source>
</reference>
<dbReference type="AlphaFoldDB" id="A0A8H7ZQ76"/>
<dbReference type="InterPro" id="IPR027815">
    <property type="entry name" value="CSC1/OSCA1-like_cyt"/>
</dbReference>
<keyword evidence="2" id="KW-1133">Transmembrane helix</keyword>
<keyword evidence="6" id="KW-1185">Reference proteome</keyword>
<evidence type="ECO:0000256" key="2">
    <source>
        <dbReference type="SAM" id="Phobius"/>
    </source>
</evidence>
<sequence length="570" mass="63341">MLPPFFDFVGAIASARCSPLFRTIYSPRTFLVEGKARSDPLPNSYFGWIRPLLILDQETIVSRVGLDAYTFLRFLRIGFVLFASASVFAVPVLVPINAISADGLAVGYSMNRLTVGNVLDGDRRLMCVSFRALVSLQKLSEASLNLLFHLRQCSPFYERLLCRIGNWEVRSCSNDELVLFTILTLLPAGTITLIIRELRSFLQLRYQVLTSPEHLADVGSRTVLVHNVPRNSASPEKLKDIFSLFPGGVVTVSVYQDVGGLPGLVKQRDTCLTKLERLETHYIADANRILAGQRGKAQAAQLSKSVAETDGAARTLASQLDKPQAARHPKSAVETDHHTVEMQDFQRIDPVSFPRPQHITGGIRRFLPFCSTQSARVDAISYFRQKYQVLADRVQTQRELLFGAHLSAAHQSAFITFRYQYAAHLAAQSVISVDPETFTPRVVDVSPDDVVYANLNIDARIRRIRRLIGISASAALAVFWSIPTFIVSSIASLDKLADYVPFVSTTSPKQLAQDSGQNDRLNWRLFDEFLPFVKARAAENVERRCEGSNSGRAAAGSCRDSDELPPENPH</sequence>
<organism evidence="5 6">
    <name type="scientific">Olpidium bornovanus</name>
    <dbReference type="NCBI Taxonomy" id="278681"/>
    <lineage>
        <taxon>Eukaryota</taxon>
        <taxon>Fungi</taxon>
        <taxon>Fungi incertae sedis</taxon>
        <taxon>Olpidiomycota</taxon>
        <taxon>Olpidiomycotina</taxon>
        <taxon>Olpidiomycetes</taxon>
        <taxon>Olpidiales</taxon>
        <taxon>Olpidiaceae</taxon>
        <taxon>Olpidium</taxon>
    </lineage>
</organism>
<evidence type="ECO:0000259" key="3">
    <source>
        <dbReference type="Pfam" id="PF13967"/>
    </source>
</evidence>
<keyword evidence="2" id="KW-0812">Transmembrane</keyword>
<dbReference type="InterPro" id="IPR032880">
    <property type="entry name" value="CSC1/OSCA1-like_N"/>
</dbReference>
<dbReference type="Pfam" id="PF13967">
    <property type="entry name" value="RSN1_TM"/>
    <property type="match status" value="1"/>
</dbReference>
<dbReference type="InterPro" id="IPR045122">
    <property type="entry name" value="Csc1-like"/>
</dbReference>
<evidence type="ECO:0000313" key="6">
    <source>
        <dbReference type="Proteomes" id="UP000673691"/>
    </source>
</evidence>
<accession>A0A8H7ZQ76</accession>
<proteinExistence type="predicted"/>
<dbReference type="GO" id="GO:0005227">
    <property type="term" value="F:calcium-activated cation channel activity"/>
    <property type="evidence" value="ECO:0007669"/>
    <property type="project" value="InterPro"/>
</dbReference>
<dbReference type="PANTHER" id="PTHR13018:SF139">
    <property type="entry name" value="PHOSPHATE METABOLISM PROTEIN 7"/>
    <property type="match status" value="1"/>
</dbReference>
<dbReference type="EMBL" id="JAEFCI010009730">
    <property type="protein sequence ID" value="KAG5457648.1"/>
    <property type="molecule type" value="Genomic_DNA"/>
</dbReference>
<evidence type="ECO:0000313" key="5">
    <source>
        <dbReference type="EMBL" id="KAG5457648.1"/>
    </source>
</evidence>
<gene>
    <name evidence="5" type="ORF">BJ554DRAFT_2280</name>
</gene>
<dbReference type="Proteomes" id="UP000673691">
    <property type="component" value="Unassembled WGS sequence"/>
</dbReference>
<evidence type="ECO:0000259" key="4">
    <source>
        <dbReference type="Pfam" id="PF14703"/>
    </source>
</evidence>
<feature type="transmembrane region" description="Helical" evidence="2">
    <location>
        <begin position="177"/>
        <end position="195"/>
    </location>
</feature>
<keyword evidence="2" id="KW-0472">Membrane</keyword>
<evidence type="ECO:0000256" key="1">
    <source>
        <dbReference type="SAM" id="MobiDB-lite"/>
    </source>
</evidence>
<dbReference type="GO" id="GO:0005886">
    <property type="term" value="C:plasma membrane"/>
    <property type="evidence" value="ECO:0007669"/>
    <property type="project" value="TreeGrafter"/>
</dbReference>